<feature type="transmembrane region" description="Helical" evidence="2">
    <location>
        <begin position="27"/>
        <end position="48"/>
    </location>
</feature>
<feature type="region of interest" description="Disordered" evidence="1">
    <location>
        <begin position="66"/>
        <end position="86"/>
    </location>
</feature>
<organism evidence="3 4">
    <name type="scientific">Limimaricola cinnabarinus LL-001</name>
    <dbReference type="NCBI Taxonomy" id="1337093"/>
    <lineage>
        <taxon>Bacteria</taxon>
        <taxon>Pseudomonadati</taxon>
        <taxon>Pseudomonadota</taxon>
        <taxon>Alphaproteobacteria</taxon>
        <taxon>Rhodobacterales</taxon>
        <taxon>Paracoccaceae</taxon>
        <taxon>Limimaricola</taxon>
    </lineage>
</organism>
<evidence type="ECO:0000256" key="1">
    <source>
        <dbReference type="SAM" id="MobiDB-lite"/>
    </source>
</evidence>
<sequence length="86" mass="9707">MVFLLSECVTYAVAALAAHRAGRPRLALWAPLLQIYFPLATIAVWRALWQVLHRPFHWEKTRHGIFAPSTPLRSPPPPSPRRASDG</sequence>
<evidence type="ECO:0000313" key="4">
    <source>
        <dbReference type="Proteomes" id="UP000016566"/>
    </source>
</evidence>
<evidence type="ECO:0000256" key="2">
    <source>
        <dbReference type="SAM" id="Phobius"/>
    </source>
</evidence>
<gene>
    <name evidence="3" type="ORF">MBELCI_0027</name>
</gene>
<proteinExistence type="predicted"/>
<keyword evidence="3" id="KW-0808">Transferase</keyword>
<keyword evidence="4" id="KW-1185">Reference proteome</keyword>
<protein>
    <submittedName>
        <fullName evidence="3">Glycosyl transferase, group 2 family protein</fullName>
    </submittedName>
</protein>
<dbReference type="eggNOG" id="COG1215">
    <property type="taxonomic scope" value="Bacteria"/>
</dbReference>
<keyword evidence="2" id="KW-0472">Membrane</keyword>
<keyword evidence="2" id="KW-0812">Transmembrane</keyword>
<dbReference type="Proteomes" id="UP000016566">
    <property type="component" value="Unassembled WGS sequence"/>
</dbReference>
<evidence type="ECO:0000313" key="3">
    <source>
        <dbReference type="EMBL" id="GAD53975.1"/>
    </source>
</evidence>
<reference evidence="3" key="1">
    <citation type="journal article" date="2013" name="Genome Announc.">
        <title>Draft Genome Sequence of Loktanella cinnabarina LL-001T, Isolated from Deep-Sea Floor Sediment.</title>
        <authorList>
            <person name="Nishi S."/>
            <person name="Tsubouchi T."/>
            <person name="Takaki Y."/>
            <person name="Koyanagi R."/>
            <person name="Satoh N."/>
            <person name="Maruyama T."/>
            <person name="Hatada Y."/>
        </authorList>
    </citation>
    <scope>NUCLEOTIDE SEQUENCE [LARGE SCALE GENOMIC DNA]</scope>
    <source>
        <strain evidence="3">LL-001</strain>
    </source>
</reference>
<dbReference type="EMBL" id="BATB01000001">
    <property type="protein sequence ID" value="GAD53975.1"/>
    <property type="molecule type" value="Genomic_DNA"/>
</dbReference>
<comment type="caution">
    <text evidence="3">The sequence shown here is derived from an EMBL/GenBank/DDBJ whole genome shotgun (WGS) entry which is preliminary data.</text>
</comment>
<keyword evidence="2" id="KW-1133">Transmembrane helix</keyword>
<name>U2YY36_9RHOB</name>
<dbReference type="GO" id="GO:0016740">
    <property type="term" value="F:transferase activity"/>
    <property type="evidence" value="ECO:0007669"/>
    <property type="project" value="UniProtKB-KW"/>
</dbReference>
<dbReference type="AlphaFoldDB" id="U2YY36"/>
<dbReference type="STRING" id="1337093.MBELCI_0027"/>
<accession>U2YY36</accession>